<dbReference type="RefSeq" id="WP_259507599.1">
    <property type="nucleotide sequence ID" value="NZ_JANLCM010000001.1"/>
</dbReference>
<name>A0ABT2GQW4_9MICO</name>
<gene>
    <name evidence="4" type="ORF">N1027_10710</name>
</gene>
<feature type="region of interest" description="Disordered" evidence="1">
    <location>
        <begin position="137"/>
        <end position="162"/>
    </location>
</feature>
<dbReference type="Pfam" id="PF07508">
    <property type="entry name" value="Recombinase"/>
    <property type="match status" value="1"/>
</dbReference>
<keyword evidence="5" id="KW-1185">Reference proteome</keyword>
<reference evidence="4" key="1">
    <citation type="submission" date="2022-08" db="EMBL/GenBank/DDBJ databases">
        <authorList>
            <person name="Deng Y."/>
            <person name="Han X.-F."/>
            <person name="Zhang Y.-Q."/>
        </authorList>
    </citation>
    <scope>NUCLEOTIDE SEQUENCE</scope>
    <source>
        <strain evidence="4">CPCC 205763</strain>
    </source>
</reference>
<accession>A0ABT2GQW4</accession>
<dbReference type="InterPro" id="IPR038109">
    <property type="entry name" value="DNA_bind_recomb_sf"/>
</dbReference>
<dbReference type="PROSITE" id="PS51737">
    <property type="entry name" value="RECOMBINASE_DNA_BIND"/>
    <property type="match status" value="1"/>
</dbReference>
<dbReference type="SUPFAM" id="SSF53041">
    <property type="entry name" value="Resolvase-like"/>
    <property type="match status" value="1"/>
</dbReference>
<dbReference type="SMART" id="SM00857">
    <property type="entry name" value="Resolvase"/>
    <property type="match status" value="1"/>
</dbReference>
<feature type="domain" description="Resolvase/invertase-type recombinase catalytic" evidence="2">
    <location>
        <begin position="7"/>
        <end position="154"/>
    </location>
</feature>
<evidence type="ECO:0000313" key="4">
    <source>
        <dbReference type="EMBL" id="MCS5718604.1"/>
    </source>
</evidence>
<evidence type="ECO:0000259" key="3">
    <source>
        <dbReference type="PROSITE" id="PS51737"/>
    </source>
</evidence>
<feature type="compositionally biased region" description="Basic and acidic residues" evidence="1">
    <location>
        <begin position="137"/>
        <end position="153"/>
    </location>
</feature>
<feature type="domain" description="Recombinase" evidence="3">
    <location>
        <begin position="162"/>
        <end position="265"/>
    </location>
</feature>
<evidence type="ECO:0000313" key="5">
    <source>
        <dbReference type="Proteomes" id="UP001165584"/>
    </source>
</evidence>
<dbReference type="EMBL" id="JANLCM010000001">
    <property type="protein sequence ID" value="MCS5718604.1"/>
    <property type="molecule type" value="Genomic_DNA"/>
</dbReference>
<dbReference type="PROSITE" id="PS51736">
    <property type="entry name" value="RECOMBINASES_3"/>
    <property type="match status" value="1"/>
</dbReference>
<dbReference type="Gene3D" id="3.40.50.1390">
    <property type="entry name" value="Resolvase, N-terminal catalytic domain"/>
    <property type="match status" value="1"/>
</dbReference>
<dbReference type="Proteomes" id="UP001165584">
    <property type="component" value="Unassembled WGS sequence"/>
</dbReference>
<comment type="caution">
    <text evidence="4">The sequence shown here is derived from an EMBL/GenBank/DDBJ whole genome shotgun (WGS) entry which is preliminary data.</text>
</comment>
<dbReference type="PANTHER" id="PTHR30461:SF23">
    <property type="entry name" value="DNA RECOMBINASE-RELATED"/>
    <property type="match status" value="1"/>
</dbReference>
<dbReference type="InterPro" id="IPR036162">
    <property type="entry name" value="Resolvase-like_N_sf"/>
</dbReference>
<proteinExistence type="predicted"/>
<protein>
    <submittedName>
        <fullName evidence="4">Recombinase family protein</fullName>
    </submittedName>
</protein>
<dbReference type="InterPro" id="IPR050639">
    <property type="entry name" value="SSR_resolvase"/>
</dbReference>
<sequence>MTHSRLRAAIYLRISQDATGEGLAVERQRADCVHIAQSRGWEVVGEYSDTVSASNRRKKRPEYDRMVEDYERGRFDALVCWDLDRLTRQPRQLEDWIDRSEERGLVILTANGEADLGTDNGRLFARVKASVARSEVERKSARQRRANEQRIETGRPTPGRRRYGYEIDGVTLREAEAIVVRRMYEHVADGGSLRSLASALTAEGVDPAPGASWTPRRVRYILDSPVYAGNIVRRGETLPSAFVQPIVEPALSEAVRALLADPSRRTSPGPTPRHLLSGIAVCGDCGGPLTYRRGYLCTANLTHPFIKKDLLEDLVREAVARAFITSSAELFPRTAGGREIVDLVAAHERNVETVEVIIADRDEGLVPAPLARRRLLELRDERVTLEEQLERARTSKSAGAVLLGAVHDIIDDLPGAGADYADLEAEVLARFDQLDLDRQRDLVRALLDVQVDHGRNARRRVRVWHRLATHLNPDVILAEAD</sequence>
<evidence type="ECO:0000256" key="1">
    <source>
        <dbReference type="SAM" id="MobiDB-lite"/>
    </source>
</evidence>
<dbReference type="PANTHER" id="PTHR30461">
    <property type="entry name" value="DNA-INVERTASE FROM LAMBDOID PROPHAGE"/>
    <property type="match status" value="1"/>
</dbReference>
<organism evidence="4 5">
    <name type="scientific">Herbiconiux aconitum</name>
    <dbReference type="NCBI Taxonomy" id="2970913"/>
    <lineage>
        <taxon>Bacteria</taxon>
        <taxon>Bacillati</taxon>
        <taxon>Actinomycetota</taxon>
        <taxon>Actinomycetes</taxon>
        <taxon>Micrococcales</taxon>
        <taxon>Microbacteriaceae</taxon>
        <taxon>Herbiconiux</taxon>
    </lineage>
</organism>
<dbReference type="InterPro" id="IPR006119">
    <property type="entry name" value="Resolv_N"/>
</dbReference>
<dbReference type="CDD" id="cd00338">
    <property type="entry name" value="Ser_Recombinase"/>
    <property type="match status" value="1"/>
</dbReference>
<dbReference type="Pfam" id="PF00239">
    <property type="entry name" value="Resolvase"/>
    <property type="match status" value="1"/>
</dbReference>
<dbReference type="Gene3D" id="3.90.1750.20">
    <property type="entry name" value="Putative Large Serine Recombinase, Chain B, Domain 2"/>
    <property type="match status" value="1"/>
</dbReference>
<dbReference type="InterPro" id="IPR011109">
    <property type="entry name" value="DNA_bind_recombinase_dom"/>
</dbReference>
<evidence type="ECO:0000259" key="2">
    <source>
        <dbReference type="PROSITE" id="PS51736"/>
    </source>
</evidence>